<protein>
    <submittedName>
        <fullName evidence="1">Methylthioribose-1-phosphate isomerase</fullName>
    </submittedName>
</protein>
<evidence type="ECO:0000313" key="2">
    <source>
        <dbReference type="Proteomes" id="UP001219518"/>
    </source>
</evidence>
<comment type="caution">
    <text evidence="1">The sequence shown here is derived from an EMBL/GenBank/DDBJ whole genome shotgun (WGS) entry which is preliminary data.</text>
</comment>
<dbReference type="AlphaFoldDB" id="A0AAE1HQK6"/>
<proteinExistence type="predicted"/>
<keyword evidence="1" id="KW-0413">Isomerase</keyword>
<organism evidence="1 2">
    <name type="scientific">Frankliniella fusca</name>
    <dbReference type="NCBI Taxonomy" id="407009"/>
    <lineage>
        <taxon>Eukaryota</taxon>
        <taxon>Metazoa</taxon>
        <taxon>Ecdysozoa</taxon>
        <taxon>Arthropoda</taxon>
        <taxon>Hexapoda</taxon>
        <taxon>Insecta</taxon>
        <taxon>Pterygota</taxon>
        <taxon>Neoptera</taxon>
        <taxon>Paraneoptera</taxon>
        <taxon>Thysanoptera</taxon>
        <taxon>Terebrantia</taxon>
        <taxon>Thripoidea</taxon>
        <taxon>Thripidae</taxon>
        <taxon>Frankliniella</taxon>
    </lineage>
</organism>
<dbReference type="Proteomes" id="UP001219518">
    <property type="component" value="Unassembled WGS sequence"/>
</dbReference>
<gene>
    <name evidence="1" type="ORF">KUF71_013757</name>
</gene>
<reference evidence="1" key="2">
    <citation type="journal article" date="2023" name="BMC Genomics">
        <title>Pest status, molecular evolution, and epigenetic factors derived from the genome assembly of Frankliniella fusca, a thysanopteran phytovirus vector.</title>
        <authorList>
            <person name="Catto M.A."/>
            <person name="Labadie P.E."/>
            <person name="Jacobson A.L."/>
            <person name="Kennedy G.G."/>
            <person name="Srinivasan R."/>
            <person name="Hunt B.G."/>
        </authorList>
    </citation>
    <scope>NUCLEOTIDE SEQUENCE</scope>
    <source>
        <strain evidence="1">PL_HMW_Pooled</strain>
    </source>
</reference>
<accession>A0AAE1HQK6</accession>
<dbReference type="GO" id="GO:0016853">
    <property type="term" value="F:isomerase activity"/>
    <property type="evidence" value="ECO:0007669"/>
    <property type="project" value="UniProtKB-KW"/>
</dbReference>
<dbReference type="EMBL" id="JAHWGI010001231">
    <property type="protein sequence ID" value="KAK3925508.1"/>
    <property type="molecule type" value="Genomic_DNA"/>
</dbReference>
<reference evidence="1" key="1">
    <citation type="submission" date="2021-07" db="EMBL/GenBank/DDBJ databases">
        <authorList>
            <person name="Catto M.A."/>
            <person name="Jacobson A."/>
            <person name="Kennedy G."/>
            <person name="Labadie P."/>
            <person name="Hunt B.G."/>
            <person name="Srinivasan R."/>
        </authorList>
    </citation>
    <scope>NUCLEOTIDE SEQUENCE</scope>
    <source>
        <strain evidence="1">PL_HMW_Pooled</strain>
        <tissue evidence="1">Head</tissue>
    </source>
</reference>
<name>A0AAE1HQK6_9NEOP</name>
<sequence>MFQYGLCDSNKMPLVPDDFRTRTKLKMTGSETLLFVRLFGYLVGDKIPRDDLFCPLYLKLRDLLDVCHAKSLPSTCSISLKVIFEEFNTMYVQVTGDLLKAKMHFGLHYGTFGPSSQVDVDDFENLDFVKDLPKNVTLETCSSPNWINFKGTKYQPGMVLLISVNESGGPVFGMLEVILVSFDNTVVFVYSDLVTIGFDEQLHSYEVENYDNWSCTTPSDLVEPLPLSLYTSVNGKKTVILRHLL</sequence>
<evidence type="ECO:0000313" key="1">
    <source>
        <dbReference type="EMBL" id="KAK3925508.1"/>
    </source>
</evidence>
<keyword evidence="2" id="KW-1185">Reference proteome</keyword>